<gene>
    <name evidence="1" type="ORF">EDWATA_03004</name>
</gene>
<evidence type="ECO:0000313" key="2">
    <source>
        <dbReference type="Proteomes" id="UP000003692"/>
    </source>
</evidence>
<proteinExistence type="predicted"/>
<organism evidence="1 2">
    <name type="scientific">Edwardsiella tarda ATCC 23685</name>
    <dbReference type="NCBI Taxonomy" id="500638"/>
    <lineage>
        <taxon>Bacteria</taxon>
        <taxon>Pseudomonadati</taxon>
        <taxon>Pseudomonadota</taxon>
        <taxon>Gammaproteobacteria</taxon>
        <taxon>Enterobacterales</taxon>
        <taxon>Hafniaceae</taxon>
        <taxon>Edwardsiella</taxon>
    </lineage>
</organism>
<dbReference type="AlphaFoldDB" id="D4F8B7"/>
<dbReference type="EMBL" id="ADGK01000255">
    <property type="protein sequence ID" value="EFE21991.1"/>
    <property type="molecule type" value="Genomic_DNA"/>
</dbReference>
<comment type="caution">
    <text evidence="1">The sequence shown here is derived from an EMBL/GenBank/DDBJ whole genome shotgun (WGS) entry which is preliminary data.</text>
</comment>
<name>D4F8B7_EDWTA</name>
<reference evidence="1 2" key="1">
    <citation type="submission" date="2010-02" db="EMBL/GenBank/DDBJ databases">
        <authorList>
            <person name="Weinstock G."/>
            <person name="Sodergren E."/>
            <person name="Clifton S."/>
            <person name="Fulton L."/>
            <person name="Fulton B."/>
            <person name="Courtney L."/>
            <person name="Fronick C."/>
            <person name="Harrison M."/>
            <person name="Strong C."/>
            <person name="Farmer C."/>
            <person name="Delahaunty K."/>
            <person name="Markovic C."/>
            <person name="Hall O."/>
            <person name="Minx P."/>
            <person name="Tomlinson C."/>
            <person name="Mitreva M."/>
            <person name="Nelson J."/>
            <person name="Hou S."/>
            <person name="Wollam A."/>
            <person name="Pepin K.H."/>
            <person name="Johnson M."/>
            <person name="Bhonagiri V."/>
            <person name="Zhang X."/>
            <person name="Suruliraj S."/>
            <person name="Warren W."/>
            <person name="Chinwalla A."/>
            <person name="Mardis E.R."/>
            <person name="Wilson R.K."/>
        </authorList>
    </citation>
    <scope>NUCLEOTIDE SEQUENCE [LARGE SCALE GENOMIC DNA]</scope>
    <source>
        <strain evidence="1 2">ATCC 23685</strain>
    </source>
</reference>
<accession>D4F8B7</accession>
<protein>
    <submittedName>
        <fullName evidence="1">Uncharacterized protein</fullName>
    </submittedName>
</protein>
<sequence>MDNFARPAGERLCEAGDFFSPTRGDWFIKRIYRLKNYKQSKLEL</sequence>
<dbReference type="HOGENOM" id="CLU_3215547_0_0_6"/>
<evidence type="ECO:0000313" key="1">
    <source>
        <dbReference type="EMBL" id="EFE21991.1"/>
    </source>
</evidence>
<dbReference type="Proteomes" id="UP000003692">
    <property type="component" value="Unassembled WGS sequence"/>
</dbReference>